<dbReference type="Proteomes" id="UP000308549">
    <property type="component" value="Unassembled WGS sequence"/>
</dbReference>
<feature type="coiled-coil region" evidence="1">
    <location>
        <begin position="66"/>
        <end position="184"/>
    </location>
</feature>
<proteinExistence type="predicted"/>
<dbReference type="AlphaFoldDB" id="A0A4U0TTF7"/>
<keyword evidence="4" id="KW-1185">Reference proteome</keyword>
<accession>A0A4U0TTF7</accession>
<sequence>MALANEIPPGSLHMPIDTGSNAAIEKDPGPVNEGNVDATSPKMKGGGLIERLVHDLEDVKAVYQAKNALHRDLDELRTANEDFRRKQVGFNHAQITQQTRITMLEQENAVLNARVTELSQQEDRTQLLERVCKDLRVEHAVTATKHKARIITLEHEKAEVKSENTKLIREKKILADRNEALTEANVRLMRAIEPRETEAATQRTSLVWKDREARIKTLVALEEKIKDMRRRLGEVDDLSEKLTAKSDTIALLERQNLKMRQQLDVAADLQDANAAASCRIAKLESEVMGLRSLLDAERMSCSRANKEVKEGKENTDRIEAEKTALQLAVQSSDAVLASERLQVQARKEQAANRKRNCRINRSGVFEETVMEAGDWAELEMERGTDINVIDWEKRELLTELRDCRLKNKSLLEYCRKFDREHSSCNADLRVNREGMTSLHRRAAVHETAVLKLNRDFGDTCRFQRSSLTSVDKPRTLYLGTDDVEGTPEAALRPMVYELYQSSPAVEVTFWGRTVPHGFTRVPLSEEPLMQEDLGSLDDGDVLSVDNVEALWDIPWELSEHGSCASVVHEDQNERNAKVQLTGTDS</sequence>
<evidence type="ECO:0000313" key="3">
    <source>
        <dbReference type="EMBL" id="TKA25541.1"/>
    </source>
</evidence>
<organism evidence="3 4">
    <name type="scientific">Salinomyces thailandicus</name>
    <dbReference type="NCBI Taxonomy" id="706561"/>
    <lineage>
        <taxon>Eukaryota</taxon>
        <taxon>Fungi</taxon>
        <taxon>Dikarya</taxon>
        <taxon>Ascomycota</taxon>
        <taxon>Pezizomycotina</taxon>
        <taxon>Dothideomycetes</taxon>
        <taxon>Dothideomycetidae</taxon>
        <taxon>Mycosphaerellales</taxon>
        <taxon>Teratosphaeriaceae</taxon>
        <taxon>Salinomyces</taxon>
    </lineage>
</organism>
<feature type="region of interest" description="Disordered" evidence="2">
    <location>
        <begin position="1"/>
        <end position="36"/>
    </location>
</feature>
<evidence type="ECO:0000313" key="4">
    <source>
        <dbReference type="Proteomes" id="UP000308549"/>
    </source>
</evidence>
<gene>
    <name evidence="3" type="ORF">B0A50_05402</name>
</gene>
<keyword evidence="1" id="KW-0175">Coiled coil</keyword>
<comment type="caution">
    <text evidence="3">The sequence shown here is derived from an EMBL/GenBank/DDBJ whole genome shotgun (WGS) entry which is preliminary data.</text>
</comment>
<reference evidence="3 4" key="1">
    <citation type="submission" date="2017-03" db="EMBL/GenBank/DDBJ databases">
        <title>Genomes of endolithic fungi from Antarctica.</title>
        <authorList>
            <person name="Coleine C."/>
            <person name="Masonjones S."/>
            <person name="Stajich J.E."/>
        </authorList>
    </citation>
    <scope>NUCLEOTIDE SEQUENCE [LARGE SCALE GENOMIC DNA]</scope>
    <source>
        <strain evidence="3 4">CCFEE 6315</strain>
    </source>
</reference>
<evidence type="ECO:0000256" key="1">
    <source>
        <dbReference type="SAM" id="Coils"/>
    </source>
</evidence>
<name>A0A4U0TTF7_9PEZI</name>
<feature type="coiled-coil region" evidence="1">
    <location>
        <begin position="211"/>
        <end position="321"/>
    </location>
</feature>
<protein>
    <submittedName>
        <fullName evidence="3">Uncharacterized protein</fullName>
    </submittedName>
</protein>
<evidence type="ECO:0000256" key="2">
    <source>
        <dbReference type="SAM" id="MobiDB-lite"/>
    </source>
</evidence>
<dbReference type="EMBL" id="NAJL01000034">
    <property type="protein sequence ID" value="TKA25541.1"/>
    <property type="molecule type" value="Genomic_DNA"/>
</dbReference>